<evidence type="ECO:0000256" key="3">
    <source>
        <dbReference type="ARBA" id="ARBA00022801"/>
    </source>
</evidence>
<gene>
    <name evidence="5" type="ORF">HNR50_000788</name>
</gene>
<reference evidence="5 6" key="1">
    <citation type="submission" date="2020-08" db="EMBL/GenBank/DDBJ databases">
        <title>Genomic Encyclopedia of Type Strains, Phase IV (KMG-IV): sequencing the most valuable type-strain genomes for metagenomic binning, comparative biology and taxonomic classification.</title>
        <authorList>
            <person name="Goeker M."/>
        </authorList>
    </citation>
    <scope>NUCLEOTIDE SEQUENCE [LARGE SCALE GENOMIC DNA]</scope>
    <source>
        <strain evidence="5 6">DSM 2461</strain>
    </source>
</reference>
<evidence type="ECO:0000313" key="5">
    <source>
        <dbReference type="EMBL" id="MBB6479155.1"/>
    </source>
</evidence>
<dbReference type="GO" id="GO:0009253">
    <property type="term" value="P:peptidoglycan catabolic process"/>
    <property type="evidence" value="ECO:0007669"/>
    <property type="project" value="InterPro"/>
</dbReference>
<dbReference type="SMART" id="SM00646">
    <property type="entry name" value="Ami_3"/>
    <property type="match status" value="1"/>
</dbReference>
<evidence type="ECO:0000256" key="1">
    <source>
        <dbReference type="ARBA" id="ARBA00001561"/>
    </source>
</evidence>
<comment type="caution">
    <text evidence="5">The sequence shown here is derived from an EMBL/GenBank/DDBJ whole genome shotgun (WGS) entry which is preliminary data.</text>
</comment>
<organism evidence="5 6">
    <name type="scientific">Spirochaeta isovalerica</name>
    <dbReference type="NCBI Taxonomy" id="150"/>
    <lineage>
        <taxon>Bacteria</taxon>
        <taxon>Pseudomonadati</taxon>
        <taxon>Spirochaetota</taxon>
        <taxon>Spirochaetia</taxon>
        <taxon>Spirochaetales</taxon>
        <taxon>Spirochaetaceae</taxon>
        <taxon>Spirochaeta</taxon>
    </lineage>
</organism>
<proteinExistence type="predicted"/>
<comment type="catalytic activity">
    <reaction evidence="1">
        <text>Hydrolyzes the link between N-acetylmuramoyl residues and L-amino acid residues in certain cell-wall glycopeptides.</text>
        <dbReference type="EC" id="3.5.1.28"/>
    </reaction>
</comment>
<dbReference type="GO" id="GO:0008745">
    <property type="term" value="F:N-acetylmuramoyl-L-alanine amidase activity"/>
    <property type="evidence" value="ECO:0007669"/>
    <property type="project" value="UniProtKB-EC"/>
</dbReference>
<keyword evidence="3 5" id="KW-0378">Hydrolase</keyword>
<dbReference type="AlphaFoldDB" id="A0A841R5M2"/>
<dbReference type="Pfam" id="PF01520">
    <property type="entry name" value="Amidase_3"/>
    <property type="match status" value="1"/>
</dbReference>
<dbReference type="PANTHER" id="PTHR30404">
    <property type="entry name" value="N-ACETYLMURAMOYL-L-ALANINE AMIDASE"/>
    <property type="match status" value="1"/>
</dbReference>
<keyword evidence="6" id="KW-1185">Reference proteome</keyword>
<sequence>MASGFSTGSVRIDRTLFTILILILLPLFITAQSMSVEDLLKKTGAHLKWEPYHRIGLLEKGEKSISFSLDNRWMIGNYSEILPSGAVLKEKGVLIFSEDASQTVLKFFGESVEEENTYDVRVILIDPGHGGRDPGTSSTVTVNNIPVLVEEKNINLDVSLRLAELLREKYPEKEILLTRTDDSYPTLEDRVKMANGIEVGPKEGIIYISVHVNASLNRKAEGYEIWHLPGNYRREVVDRDVYEGDESLIPVVNSILEERYALESIRLARNMLEGLDEQLPEVPNRGLKEESWFVVRNTRMAAVLVELGYITNKDEALRMMQTSYLKKLTNGLYNGINRFIDYYEEKGFD</sequence>
<dbReference type="InterPro" id="IPR050695">
    <property type="entry name" value="N-acetylmuramoyl_amidase_3"/>
</dbReference>
<dbReference type="Proteomes" id="UP000587760">
    <property type="component" value="Unassembled WGS sequence"/>
</dbReference>
<evidence type="ECO:0000259" key="4">
    <source>
        <dbReference type="SMART" id="SM00646"/>
    </source>
</evidence>
<dbReference type="EMBL" id="JACHGJ010000001">
    <property type="protein sequence ID" value="MBB6479155.1"/>
    <property type="molecule type" value="Genomic_DNA"/>
</dbReference>
<dbReference type="RefSeq" id="WP_184744047.1">
    <property type="nucleotide sequence ID" value="NZ_JACHGJ010000001.1"/>
</dbReference>
<dbReference type="PANTHER" id="PTHR30404:SF0">
    <property type="entry name" value="N-ACETYLMURAMOYL-L-ALANINE AMIDASE AMIC"/>
    <property type="match status" value="1"/>
</dbReference>
<dbReference type="EC" id="3.5.1.28" evidence="2"/>
<dbReference type="GO" id="GO:0030288">
    <property type="term" value="C:outer membrane-bounded periplasmic space"/>
    <property type="evidence" value="ECO:0007669"/>
    <property type="project" value="TreeGrafter"/>
</dbReference>
<evidence type="ECO:0000256" key="2">
    <source>
        <dbReference type="ARBA" id="ARBA00011901"/>
    </source>
</evidence>
<name>A0A841R5M2_9SPIO</name>
<accession>A0A841R5M2</accession>
<protein>
    <recommendedName>
        <fullName evidence="2">N-acetylmuramoyl-L-alanine amidase</fullName>
        <ecNumber evidence="2">3.5.1.28</ecNumber>
    </recommendedName>
</protein>
<evidence type="ECO:0000313" key="6">
    <source>
        <dbReference type="Proteomes" id="UP000587760"/>
    </source>
</evidence>
<dbReference type="SUPFAM" id="SSF53187">
    <property type="entry name" value="Zn-dependent exopeptidases"/>
    <property type="match status" value="1"/>
</dbReference>
<dbReference type="InterPro" id="IPR002508">
    <property type="entry name" value="MurNAc-LAA_cat"/>
</dbReference>
<dbReference type="Gene3D" id="3.40.630.40">
    <property type="entry name" value="Zn-dependent exopeptidases"/>
    <property type="match status" value="1"/>
</dbReference>
<dbReference type="CDD" id="cd02696">
    <property type="entry name" value="MurNAc-LAA"/>
    <property type="match status" value="1"/>
</dbReference>
<feature type="domain" description="MurNAc-LAA" evidence="4">
    <location>
        <begin position="191"/>
        <end position="337"/>
    </location>
</feature>